<feature type="chain" id="PRO_5024461402" evidence="1">
    <location>
        <begin position="23"/>
        <end position="111"/>
    </location>
</feature>
<sequence length="111" mass="11741">RETTSGCLLGRWRLLLVPLGDPLVFSVCSVTVDVAVFGDASKPTVTSNTSIPCRLVDPGVPIVVVNSKPTGTDVHISNGALDYVGDIHVHVGCTEHRSQVLFPDIGEGNFT</sequence>
<organism evidence="2">
    <name type="scientific">Mesocestoides corti</name>
    <name type="common">Flatworm</name>
    <dbReference type="NCBI Taxonomy" id="53468"/>
    <lineage>
        <taxon>Eukaryota</taxon>
        <taxon>Metazoa</taxon>
        <taxon>Spiralia</taxon>
        <taxon>Lophotrochozoa</taxon>
        <taxon>Platyhelminthes</taxon>
        <taxon>Cestoda</taxon>
        <taxon>Eucestoda</taxon>
        <taxon>Cyclophyllidea</taxon>
        <taxon>Mesocestoididae</taxon>
        <taxon>Mesocestoides</taxon>
    </lineage>
</organism>
<reference evidence="2" key="1">
    <citation type="submission" date="2019-11" db="UniProtKB">
        <authorList>
            <consortium name="WormBaseParasite"/>
        </authorList>
    </citation>
    <scope>IDENTIFICATION</scope>
</reference>
<dbReference type="AlphaFoldDB" id="A0A5K3G0I2"/>
<name>A0A5K3G0I2_MESCO</name>
<dbReference type="WBParaSite" id="MCU_013804-RA">
    <property type="protein sequence ID" value="MCU_013804-RA"/>
    <property type="gene ID" value="MCU_013804"/>
</dbReference>
<evidence type="ECO:0000313" key="2">
    <source>
        <dbReference type="WBParaSite" id="MCU_013804-RA"/>
    </source>
</evidence>
<feature type="signal peptide" evidence="1">
    <location>
        <begin position="1"/>
        <end position="22"/>
    </location>
</feature>
<evidence type="ECO:0000256" key="1">
    <source>
        <dbReference type="SAM" id="SignalP"/>
    </source>
</evidence>
<keyword evidence="1" id="KW-0732">Signal</keyword>
<protein>
    <submittedName>
        <fullName evidence="2">ZP domain-containing protein</fullName>
    </submittedName>
</protein>
<proteinExistence type="predicted"/>
<accession>A0A5K3G0I2</accession>